<reference evidence="2 3" key="1">
    <citation type="submission" date="2016-10" db="EMBL/GenBank/DDBJ databases">
        <authorList>
            <person name="Varghese N."/>
            <person name="Submissions S."/>
        </authorList>
    </citation>
    <scope>NUCLEOTIDE SEQUENCE [LARGE SCALE GENOMIC DNA]</scope>
    <source>
        <strain evidence="2 3">DSM 14526</strain>
    </source>
</reference>
<dbReference type="RefSeq" id="WP_086984702.1">
    <property type="nucleotide sequence ID" value="NZ_FJNA01000001.1"/>
</dbReference>
<evidence type="ECO:0000313" key="2">
    <source>
        <dbReference type="EMBL" id="SDZ93115.1"/>
    </source>
</evidence>
<gene>
    <name evidence="2" type="ORF">SAMN04488525_101653</name>
</gene>
<dbReference type="Proteomes" id="UP000199042">
    <property type="component" value="Unassembled WGS sequence"/>
</dbReference>
<dbReference type="InterPro" id="IPR001387">
    <property type="entry name" value="Cro/C1-type_HTH"/>
</dbReference>
<dbReference type="GO" id="GO:0003677">
    <property type="term" value="F:DNA binding"/>
    <property type="evidence" value="ECO:0007669"/>
    <property type="project" value="InterPro"/>
</dbReference>
<dbReference type="EMBL" id="FNQH01000001">
    <property type="protein sequence ID" value="SDZ93115.1"/>
    <property type="molecule type" value="Genomic_DNA"/>
</dbReference>
<evidence type="ECO:0000259" key="1">
    <source>
        <dbReference type="PROSITE" id="PS50943"/>
    </source>
</evidence>
<dbReference type="CDD" id="cd00093">
    <property type="entry name" value="HTH_XRE"/>
    <property type="match status" value="1"/>
</dbReference>
<proteinExistence type="predicted"/>
<organism evidence="2 3">
    <name type="scientific">Trichococcus collinsii</name>
    <dbReference type="NCBI Taxonomy" id="157076"/>
    <lineage>
        <taxon>Bacteria</taxon>
        <taxon>Bacillati</taxon>
        <taxon>Bacillota</taxon>
        <taxon>Bacilli</taxon>
        <taxon>Lactobacillales</taxon>
        <taxon>Carnobacteriaceae</taxon>
        <taxon>Trichococcus</taxon>
    </lineage>
</organism>
<dbReference type="InterPro" id="IPR010982">
    <property type="entry name" value="Lambda_DNA-bd_dom_sf"/>
</dbReference>
<dbReference type="AlphaFoldDB" id="A0AB37ZXZ0"/>
<comment type="caution">
    <text evidence="2">The sequence shown here is derived from an EMBL/GenBank/DDBJ whole genome shotgun (WGS) entry which is preliminary data.</text>
</comment>
<dbReference type="Pfam" id="PF01381">
    <property type="entry name" value="HTH_3"/>
    <property type="match status" value="1"/>
</dbReference>
<protein>
    <submittedName>
        <fullName evidence="2">Helix-turn-helix domain-containing protein</fullName>
    </submittedName>
</protein>
<name>A0AB37ZXZ0_9LACT</name>
<dbReference type="Gene3D" id="1.10.260.40">
    <property type="entry name" value="lambda repressor-like DNA-binding domains"/>
    <property type="match status" value="1"/>
</dbReference>
<evidence type="ECO:0000313" key="3">
    <source>
        <dbReference type="Proteomes" id="UP000199042"/>
    </source>
</evidence>
<dbReference type="SUPFAM" id="SSF47413">
    <property type="entry name" value="lambda repressor-like DNA-binding domains"/>
    <property type="match status" value="1"/>
</dbReference>
<sequence>MTEINFGSALRAFRESRKMSRKEFAEKAAVSLSRLSDLENNRYKNSKNTITNILEKFNYSYANFLIVYCGYKYEGRSFNTEESLSEYKARKNNALLKIEENKAAELQEDLEAEYYISMYENVKNYITNESTKKELEMLSELVDYFQWKKDCQ</sequence>
<dbReference type="PROSITE" id="PS50943">
    <property type="entry name" value="HTH_CROC1"/>
    <property type="match status" value="1"/>
</dbReference>
<accession>A0AB37ZXZ0</accession>
<dbReference type="SMART" id="SM00530">
    <property type="entry name" value="HTH_XRE"/>
    <property type="match status" value="1"/>
</dbReference>
<feature type="domain" description="HTH cro/C1-type" evidence="1">
    <location>
        <begin position="10"/>
        <end position="64"/>
    </location>
</feature>
<keyword evidence="3" id="KW-1185">Reference proteome</keyword>